<evidence type="ECO:0000256" key="2">
    <source>
        <dbReference type="RuleBase" id="RU361163"/>
    </source>
</evidence>
<comment type="similarity">
    <text evidence="1 2">Belongs to the glycosyl hydrolase 12 (cellulase H) family.</text>
</comment>
<dbReference type="Pfam" id="PF01670">
    <property type="entry name" value="Glyco_hydro_12"/>
    <property type="match status" value="1"/>
</dbReference>
<dbReference type="InterPro" id="IPR013320">
    <property type="entry name" value="ConA-like_dom_sf"/>
</dbReference>
<dbReference type="GO" id="GO:0016798">
    <property type="term" value="F:hydrolase activity, acting on glycosyl bonds"/>
    <property type="evidence" value="ECO:0000318"/>
    <property type="project" value="GO_Central"/>
</dbReference>
<dbReference type="HOGENOM" id="CLU_051064_0_1_1"/>
<keyword evidence="2" id="KW-0378">Hydrolase</keyword>
<dbReference type="Gene3D" id="2.60.120.180">
    <property type="match status" value="1"/>
</dbReference>
<dbReference type="eggNOG" id="ENOG502SH4Y">
    <property type="taxonomic scope" value="Eukaryota"/>
</dbReference>
<reference evidence="5" key="1">
    <citation type="journal article" date="2007" name="Plant Cell">
        <title>Dothideomycete-plant interactions illuminated by genome sequencing and EST analysis of the wheat pathogen Stagonospora nodorum.</title>
        <authorList>
            <person name="Hane J.K."/>
            <person name="Lowe R.G."/>
            <person name="Solomon P.S."/>
            <person name="Tan K.C."/>
            <person name="Schoch C.L."/>
            <person name="Spatafora J.W."/>
            <person name="Crous P.W."/>
            <person name="Kodira C."/>
            <person name="Birren B.W."/>
            <person name="Galagan J.E."/>
            <person name="Torriani S.F."/>
            <person name="McDonald B.A."/>
            <person name="Oliver R.P."/>
        </authorList>
    </citation>
    <scope>NUCLEOTIDE SEQUENCE [LARGE SCALE GENOMIC DNA]</scope>
    <source>
        <strain evidence="5">SN15 / ATCC MYA-4574 / FGSC 10173</strain>
    </source>
</reference>
<keyword evidence="2" id="KW-0119">Carbohydrate metabolism</keyword>
<keyword evidence="2" id="KW-0624">Polysaccharide degradation</keyword>
<dbReference type="PANTHER" id="PTHR34002:SF10">
    <property type="entry name" value="PUTATIVE-RELATED"/>
    <property type="match status" value="1"/>
</dbReference>
<dbReference type="InParanoid" id="Q0U565"/>
<dbReference type="VEuPathDB" id="FungiDB:JI435_130990"/>
<dbReference type="GeneID" id="5980229"/>
<dbReference type="GO" id="GO:0000272">
    <property type="term" value="P:polysaccharide catabolic process"/>
    <property type="evidence" value="ECO:0007669"/>
    <property type="project" value="UniProtKB-KW"/>
</dbReference>
<evidence type="ECO:0000256" key="1">
    <source>
        <dbReference type="ARBA" id="ARBA00005519"/>
    </source>
</evidence>
<dbReference type="AlphaFoldDB" id="Q0U565"/>
<evidence type="ECO:0008006" key="6">
    <source>
        <dbReference type="Google" id="ProtNLM"/>
    </source>
</evidence>
<proteinExistence type="inferred from homology"/>
<keyword evidence="2" id="KW-0326">Glycosidase</keyword>
<keyword evidence="3" id="KW-0732">Signal</keyword>
<name>Q0U565_PHANO</name>
<feature type="signal peptide" evidence="3">
    <location>
        <begin position="1"/>
        <end position="17"/>
    </location>
</feature>
<dbReference type="KEGG" id="pno:SNOG_13099"/>
<dbReference type="RefSeq" id="XP_001803314.1">
    <property type="nucleotide sequence ID" value="XM_001803262.1"/>
</dbReference>
<dbReference type="Proteomes" id="UP000001055">
    <property type="component" value="Unassembled WGS sequence"/>
</dbReference>
<dbReference type="SUPFAM" id="SSF49899">
    <property type="entry name" value="Concanavalin A-like lectins/glucanases"/>
    <property type="match status" value="1"/>
</dbReference>
<evidence type="ECO:0000313" key="4">
    <source>
        <dbReference type="EMBL" id="EAT79426.2"/>
    </source>
</evidence>
<dbReference type="InterPro" id="IPR002594">
    <property type="entry name" value="GH12"/>
</dbReference>
<dbReference type="EMBL" id="CH445349">
    <property type="protein sequence ID" value="EAT79426.2"/>
    <property type="molecule type" value="Genomic_DNA"/>
</dbReference>
<sequence>MKASFALLATFLSAAYASPAAQPASGGTPTVRQEVSAVQAQVSLCTQYAYHAEAGYEILNNLWGKDTATNGSQCTYFDGTTGTGIKWSTQWTWAGGQDNVKSYAYAGRILTKGQIVSKVKSMPTTIQWKYDVNTMRCNVAYDVFTAADPNHVNSSGDYELMIWLGRYGGVWPISQSGAKIASVTIAGYKFDLYFGYNGSMKVYSFLTPTPENPYTTFNADVKLFFDYLTQNQGYPASTQNLIGKGIMANVLFVVYQIGTEAFTGGPAKFTVDQFSANVNV</sequence>
<feature type="chain" id="PRO_5004177723" description="Glycoside hydrolase family 12 protein" evidence="3">
    <location>
        <begin position="18"/>
        <end position="280"/>
    </location>
</feature>
<protein>
    <recommendedName>
        <fullName evidence="6">Glycoside hydrolase family 12 protein</fullName>
    </recommendedName>
</protein>
<evidence type="ECO:0000313" key="5">
    <source>
        <dbReference type="Proteomes" id="UP000001055"/>
    </source>
</evidence>
<dbReference type="STRING" id="321614.Q0U565"/>
<dbReference type="PANTHER" id="PTHR34002">
    <property type="entry name" value="BLR1656 PROTEIN"/>
    <property type="match status" value="1"/>
</dbReference>
<dbReference type="InterPro" id="IPR013319">
    <property type="entry name" value="GH11/12"/>
</dbReference>
<accession>Q0U565</accession>
<organism evidence="4 5">
    <name type="scientific">Phaeosphaeria nodorum (strain SN15 / ATCC MYA-4574 / FGSC 10173)</name>
    <name type="common">Glume blotch fungus</name>
    <name type="synonym">Parastagonospora nodorum</name>
    <dbReference type="NCBI Taxonomy" id="321614"/>
    <lineage>
        <taxon>Eukaryota</taxon>
        <taxon>Fungi</taxon>
        <taxon>Dikarya</taxon>
        <taxon>Ascomycota</taxon>
        <taxon>Pezizomycotina</taxon>
        <taxon>Dothideomycetes</taxon>
        <taxon>Pleosporomycetidae</taxon>
        <taxon>Pleosporales</taxon>
        <taxon>Pleosporineae</taxon>
        <taxon>Phaeosphaeriaceae</taxon>
        <taxon>Parastagonospora</taxon>
    </lineage>
</organism>
<evidence type="ECO:0000256" key="3">
    <source>
        <dbReference type="SAM" id="SignalP"/>
    </source>
</evidence>
<gene>
    <name evidence="4" type="ORF">SNOG_13099</name>
</gene>
<dbReference type="GO" id="GO:0008810">
    <property type="term" value="F:cellulase activity"/>
    <property type="evidence" value="ECO:0007669"/>
    <property type="project" value="InterPro"/>
</dbReference>